<proteinExistence type="predicted"/>
<dbReference type="EMBL" id="LXQA010001638">
    <property type="protein sequence ID" value="MCH80912.1"/>
    <property type="molecule type" value="Genomic_DNA"/>
</dbReference>
<dbReference type="PANTHER" id="PTHR46890">
    <property type="entry name" value="NON-LTR RETROLELEMENT REVERSE TRANSCRIPTASE-LIKE PROTEIN-RELATED"/>
    <property type="match status" value="1"/>
</dbReference>
<accession>A0A392M0R6</accession>
<organism evidence="1 2">
    <name type="scientific">Trifolium medium</name>
    <dbReference type="NCBI Taxonomy" id="97028"/>
    <lineage>
        <taxon>Eukaryota</taxon>
        <taxon>Viridiplantae</taxon>
        <taxon>Streptophyta</taxon>
        <taxon>Embryophyta</taxon>
        <taxon>Tracheophyta</taxon>
        <taxon>Spermatophyta</taxon>
        <taxon>Magnoliopsida</taxon>
        <taxon>eudicotyledons</taxon>
        <taxon>Gunneridae</taxon>
        <taxon>Pentapetalae</taxon>
        <taxon>rosids</taxon>
        <taxon>fabids</taxon>
        <taxon>Fabales</taxon>
        <taxon>Fabaceae</taxon>
        <taxon>Papilionoideae</taxon>
        <taxon>50 kb inversion clade</taxon>
        <taxon>NPAAA clade</taxon>
        <taxon>Hologalegina</taxon>
        <taxon>IRL clade</taxon>
        <taxon>Trifolieae</taxon>
        <taxon>Trifolium</taxon>
    </lineage>
</organism>
<evidence type="ECO:0000313" key="1">
    <source>
        <dbReference type="EMBL" id="MCH80912.1"/>
    </source>
</evidence>
<comment type="caution">
    <text evidence="1">The sequence shown here is derived from an EMBL/GenBank/DDBJ whole genome shotgun (WGS) entry which is preliminary data.</text>
</comment>
<reference evidence="1 2" key="1">
    <citation type="journal article" date="2018" name="Front. Plant Sci.">
        <title>Red Clover (Trifolium pratense) and Zigzag Clover (T. medium) - A Picture of Genomic Similarities and Differences.</title>
        <authorList>
            <person name="Dluhosova J."/>
            <person name="Istvanek J."/>
            <person name="Nedelnik J."/>
            <person name="Repkova J."/>
        </authorList>
    </citation>
    <scope>NUCLEOTIDE SEQUENCE [LARGE SCALE GENOMIC DNA]</scope>
    <source>
        <strain evidence="2">cv. 10/8</strain>
        <tissue evidence="1">Leaf</tissue>
    </source>
</reference>
<keyword evidence="2" id="KW-1185">Reference proteome</keyword>
<dbReference type="AlphaFoldDB" id="A0A392M0R6"/>
<dbReference type="Proteomes" id="UP000265520">
    <property type="component" value="Unassembled WGS sequence"/>
</dbReference>
<keyword evidence="1" id="KW-0808">Transferase</keyword>
<dbReference type="PANTHER" id="PTHR46890:SF41">
    <property type="entry name" value="RNA BINDING _ RNA-DIRECTED DNA POLYMERASE"/>
    <property type="match status" value="1"/>
</dbReference>
<sequence>MECVRSATTSVLVNGSPIDEYWFGRGLRQGDPLSPFLFLIVAEGLNVMMKASVEANLFKGYILGESSAGIILSIESLFKAFLWGRSEEVRKINWINWDTVLVFKYGMEDDRVKGGGRMASAWWKDLCQIRDGVGENVGHLFENNLRRTVGNGENTIMCQ</sequence>
<keyword evidence="1" id="KW-0548">Nucleotidyltransferase</keyword>
<gene>
    <name evidence="1" type="ORF">A2U01_0001688</name>
</gene>
<dbReference type="GO" id="GO:0003964">
    <property type="term" value="F:RNA-directed DNA polymerase activity"/>
    <property type="evidence" value="ECO:0007669"/>
    <property type="project" value="UniProtKB-KW"/>
</dbReference>
<dbReference type="InterPro" id="IPR052343">
    <property type="entry name" value="Retrotransposon-Effector_Assoc"/>
</dbReference>
<protein>
    <submittedName>
        <fullName evidence="1">RNA-directed DNA polymerase (Reverse transcriptase)</fullName>
    </submittedName>
</protein>
<name>A0A392M0R6_9FABA</name>
<evidence type="ECO:0000313" key="2">
    <source>
        <dbReference type="Proteomes" id="UP000265520"/>
    </source>
</evidence>
<keyword evidence="1" id="KW-0695">RNA-directed DNA polymerase</keyword>